<reference evidence="3" key="1">
    <citation type="submission" date="2016-10" db="EMBL/GenBank/DDBJ databases">
        <authorList>
            <person name="Varghese N."/>
            <person name="Submissions S."/>
        </authorList>
    </citation>
    <scope>NUCLEOTIDE SEQUENCE [LARGE SCALE GENOMIC DNA]</scope>
    <source>
        <strain evidence="3">CGMCC 4.7042</strain>
    </source>
</reference>
<evidence type="ECO:0000256" key="1">
    <source>
        <dbReference type="SAM" id="MobiDB-lite"/>
    </source>
</evidence>
<dbReference type="STRING" id="1196353.SAMN05444921_13350"/>
<proteinExistence type="predicted"/>
<protein>
    <submittedName>
        <fullName evidence="2">Uncharacterized protein</fullName>
    </submittedName>
</protein>
<accession>A0A1H0DED9</accession>
<dbReference type="AlphaFoldDB" id="A0A1H0DED9"/>
<evidence type="ECO:0000313" key="2">
    <source>
        <dbReference type="EMBL" id="SDN68339.1"/>
    </source>
</evidence>
<sequence length="152" mass="16628">MRQQTVQCCGTRFVGDFRELLADDPGAPSIHDAAGLEPRPHETQVAAYLRAGSILAASPSTTCDVLRGDGTAIGALTLQTDGTWFWYSDLPYYIETYHLALDDRFLTHAANSNWQPPQLGLSQLLALEEQLTSSRPAHPSDQDAETRPSSDL</sequence>
<dbReference type="EMBL" id="FNHI01000033">
    <property type="protein sequence ID" value="SDN68339.1"/>
    <property type="molecule type" value="Genomic_DNA"/>
</dbReference>
<gene>
    <name evidence="2" type="ORF">SAMN05444921_13350</name>
</gene>
<keyword evidence="3" id="KW-1185">Reference proteome</keyword>
<feature type="region of interest" description="Disordered" evidence="1">
    <location>
        <begin position="130"/>
        <end position="152"/>
    </location>
</feature>
<evidence type="ECO:0000313" key="3">
    <source>
        <dbReference type="Proteomes" id="UP000199063"/>
    </source>
</evidence>
<dbReference type="Proteomes" id="UP000199063">
    <property type="component" value="Unassembled WGS sequence"/>
</dbReference>
<organism evidence="2 3">
    <name type="scientific">Streptomyces wuyuanensis</name>
    <dbReference type="NCBI Taxonomy" id="1196353"/>
    <lineage>
        <taxon>Bacteria</taxon>
        <taxon>Bacillati</taxon>
        <taxon>Actinomycetota</taxon>
        <taxon>Actinomycetes</taxon>
        <taxon>Kitasatosporales</taxon>
        <taxon>Streptomycetaceae</taxon>
        <taxon>Streptomyces</taxon>
    </lineage>
</organism>
<name>A0A1H0DED9_9ACTN</name>
<dbReference type="OrthoDB" id="275232at2"/>
<dbReference type="RefSeq" id="WP_143041580.1">
    <property type="nucleotide sequence ID" value="NZ_FNHI01000033.1"/>
</dbReference>
<feature type="compositionally biased region" description="Basic and acidic residues" evidence="1">
    <location>
        <begin position="138"/>
        <end position="152"/>
    </location>
</feature>
<dbReference type="GeneID" id="40834108"/>